<dbReference type="Pfam" id="PF00486">
    <property type="entry name" value="Trans_reg_C"/>
    <property type="match status" value="1"/>
</dbReference>
<dbReference type="InterPro" id="IPR036388">
    <property type="entry name" value="WH-like_DNA-bd_sf"/>
</dbReference>
<dbReference type="SMART" id="SM01043">
    <property type="entry name" value="BTAD"/>
    <property type="match status" value="1"/>
</dbReference>
<dbReference type="InterPro" id="IPR005158">
    <property type="entry name" value="BTAD"/>
</dbReference>
<dbReference type="PROSITE" id="PS51755">
    <property type="entry name" value="OMPR_PHOB"/>
    <property type="match status" value="1"/>
</dbReference>
<dbReference type="InterPro" id="IPR001867">
    <property type="entry name" value="OmpR/PhoB-type_DNA-bd"/>
</dbReference>
<dbReference type="SUPFAM" id="SSF52540">
    <property type="entry name" value="P-loop containing nucleoside triphosphate hydrolases"/>
    <property type="match status" value="1"/>
</dbReference>
<dbReference type="RefSeq" id="WP_073417806.1">
    <property type="nucleotide sequence ID" value="NZ_FQVX01000001.1"/>
</dbReference>
<dbReference type="Gene3D" id="3.40.50.300">
    <property type="entry name" value="P-loop containing nucleotide triphosphate hydrolases"/>
    <property type="match status" value="1"/>
</dbReference>
<dbReference type="PANTHER" id="PTHR35807:SF1">
    <property type="entry name" value="TRANSCRIPTIONAL REGULATOR REDD"/>
    <property type="match status" value="1"/>
</dbReference>
<dbReference type="GO" id="GO:0000160">
    <property type="term" value="P:phosphorelay signal transduction system"/>
    <property type="evidence" value="ECO:0007669"/>
    <property type="project" value="InterPro"/>
</dbReference>
<dbReference type="SUPFAM" id="SSF48452">
    <property type="entry name" value="TPR-like"/>
    <property type="match status" value="1"/>
</dbReference>
<sequence length="1146" mass="123020">MRYRVLGPLEVTGPDGRPVDVGGAKPRALLALLLAEAGRVVAVDRIVEALWGEQPPPTVTGTLQAYVSHLRRVLEPERGPREPAKVLLTRAPGYRIDVGPEDLDSLRFARLVEDGDRAADTDPAAAVAALERALDLWRGEPLPELGEGPGAADRHRLTELHVRARERRCDALLAAGRADAAVSDLERLVAEHPLRERLWARLVTALYAADRQADALDALRRCTELLREELGIDPGPELRELERAVLRQDPALARRARPALTVVPPPPPAPAPLAPPADDGLVGRQEELARLRAVAESAAAGRPAVVVLGGEAGIGKTRLAEAVAAMSRAAGWAVAESRCADDAGAPPLWPWTQVLEQLDQEPPDPTDGDDDADAARFRLFQALRARLAAAAAARPVLVVLDDLQGADATSVQLLGLLARHLPRVPLLVVVTVRSVGEDLPEAVTDCLARLAREPAATTLALGGLAPDDVASLLTAQLGRAGDARLAATVHDRTAGNPFFVVELTRWMRGARDLSLARVPVPPSVVEVLRTRLSRLPAGARPVLELAAVAGREVTLDLLRAAGEDAEAALAALDAAAAVGLVGEGSAPWSWRFTHALVQEVLADDLPALRRAQLHARLGAALEQRAPGGRADDALAERLAHHFVEAAPVVGPASGLRWSSVAAGIARARLADGEAALHTRRALRLLDPSAPDATRTRHDLLTALGNDLLRSGQRTEAHEVVGEALALARELGDRRCMLESAAVWGEVTLWNWRPHGVVDGEMVALLEDLLEHSDEIAPEATDAERDRLTARLLGTLGVELAFSEDLQRGVRYAERAVTLARGVGDPELLGRTLNNFSLAVWGRPGAAELRLAATDEALALAGRGLPRRTEFYARLHRAAIRLHLTDRAGFEADLEAGRRLAFSLSGPEVRPHVLWQQAGASWLAGDAARAEELTTEAHELYRRVTPHSRHAYAAHQFALRRGDGRLPEAIGLLVETGDEGNPLLQLMAVVAAAESGDLVEARRLRARWGRTQIRDWASDVATLLQAEAALHLGDEAEITMATVALLPFRGRQAVLGTPAFSLGAYDELLGRIAEQTGDTVAARDWWTGAREQGRRVGSPHQVALAESHLERVPAEGAHRPPRRRRTDRTAPPLPRAARDEPARGRPA</sequence>
<dbReference type="Pfam" id="PF03704">
    <property type="entry name" value="BTAD"/>
    <property type="match status" value="1"/>
</dbReference>
<evidence type="ECO:0000256" key="1">
    <source>
        <dbReference type="ARBA" id="ARBA00005820"/>
    </source>
</evidence>
<name>A0A1M5CTT0_9ACTN</name>
<dbReference type="PANTHER" id="PTHR35807">
    <property type="entry name" value="TRANSCRIPTIONAL REGULATOR REDD-RELATED"/>
    <property type="match status" value="1"/>
</dbReference>
<dbReference type="SMART" id="SM00862">
    <property type="entry name" value="Trans_reg_C"/>
    <property type="match status" value="1"/>
</dbReference>
<dbReference type="InterPro" id="IPR051677">
    <property type="entry name" value="AfsR-DnrI-RedD_regulator"/>
</dbReference>
<proteinExistence type="inferred from homology"/>
<evidence type="ECO:0000259" key="7">
    <source>
        <dbReference type="PROSITE" id="PS51755"/>
    </source>
</evidence>
<evidence type="ECO:0000256" key="6">
    <source>
        <dbReference type="SAM" id="MobiDB-lite"/>
    </source>
</evidence>
<dbReference type="STRING" id="1070870.SAMN05444351_0088"/>
<dbReference type="SUPFAM" id="SSF46894">
    <property type="entry name" value="C-terminal effector domain of the bipartite response regulators"/>
    <property type="match status" value="1"/>
</dbReference>
<protein>
    <submittedName>
        <fullName evidence="8">Transcriptional regulator, SARP family</fullName>
    </submittedName>
</protein>
<keyword evidence="9" id="KW-1185">Reference proteome</keyword>
<dbReference type="AlphaFoldDB" id="A0A1M5CTT0"/>
<feature type="DNA-binding region" description="OmpR/PhoB-type" evidence="5">
    <location>
        <begin position="1"/>
        <end position="98"/>
    </location>
</feature>
<keyword evidence="3 5" id="KW-0238">DNA-binding</keyword>
<feature type="region of interest" description="Disordered" evidence="6">
    <location>
        <begin position="1107"/>
        <end position="1146"/>
    </location>
</feature>
<dbReference type="GO" id="GO:0006355">
    <property type="term" value="P:regulation of DNA-templated transcription"/>
    <property type="evidence" value="ECO:0007669"/>
    <property type="project" value="InterPro"/>
</dbReference>
<feature type="compositionally biased region" description="Basic and acidic residues" evidence="6">
    <location>
        <begin position="1107"/>
        <end position="1117"/>
    </location>
</feature>
<dbReference type="EMBL" id="FQVX01000001">
    <property type="protein sequence ID" value="SHF58120.1"/>
    <property type="molecule type" value="Genomic_DNA"/>
</dbReference>
<evidence type="ECO:0000256" key="5">
    <source>
        <dbReference type="PROSITE-ProRule" id="PRU01091"/>
    </source>
</evidence>
<dbReference type="GO" id="GO:0003677">
    <property type="term" value="F:DNA binding"/>
    <property type="evidence" value="ECO:0007669"/>
    <property type="project" value="UniProtKB-UniRule"/>
</dbReference>
<dbReference type="InterPro" id="IPR016032">
    <property type="entry name" value="Sig_transdc_resp-reg_C-effctor"/>
</dbReference>
<keyword evidence="4" id="KW-0804">Transcription</keyword>
<comment type="similarity">
    <text evidence="1">Belongs to the AfsR/DnrI/RedD regulatory family.</text>
</comment>
<keyword evidence="2" id="KW-0805">Transcription regulation</keyword>
<dbReference type="CDD" id="cd15831">
    <property type="entry name" value="BTAD"/>
    <property type="match status" value="1"/>
</dbReference>
<dbReference type="OrthoDB" id="134712at2"/>
<evidence type="ECO:0000256" key="2">
    <source>
        <dbReference type="ARBA" id="ARBA00023015"/>
    </source>
</evidence>
<dbReference type="InterPro" id="IPR041664">
    <property type="entry name" value="AAA_16"/>
</dbReference>
<reference evidence="8 9" key="1">
    <citation type="submission" date="2016-11" db="EMBL/GenBank/DDBJ databases">
        <authorList>
            <person name="Jaros S."/>
            <person name="Januszkiewicz K."/>
            <person name="Wedrychowicz H."/>
        </authorList>
    </citation>
    <scope>NUCLEOTIDE SEQUENCE [LARGE SCALE GENOMIC DNA]</scope>
    <source>
        <strain evidence="8 9">DSM 45408</strain>
    </source>
</reference>
<evidence type="ECO:0000313" key="8">
    <source>
        <dbReference type="EMBL" id="SHF58120.1"/>
    </source>
</evidence>
<dbReference type="Gene3D" id="1.10.10.10">
    <property type="entry name" value="Winged helix-like DNA-binding domain superfamily/Winged helix DNA-binding domain"/>
    <property type="match status" value="1"/>
</dbReference>
<dbReference type="Gene3D" id="1.25.40.10">
    <property type="entry name" value="Tetratricopeptide repeat domain"/>
    <property type="match status" value="2"/>
</dbReference>
<evidence type="ECO:0000313" key="9">
    <source>
        <dbReference type="Proteomes" id="UP000184471"/>
    </source>
</evidence>
<organism evidence="8 9">
    <name type="scientific">Geodermatophilus nigrescens</name>
    <dbReference type="NCBI Taxonomy" id="1070870"/>
    <lineage>
        <taxon>Bacteria</taxon>
        <taxon>Bacillati</taxon>
        <taxon>Actinomycetota</taxon>
        <taxon>Actinomycetes</taxon>
        <taxon>Geodermatophilales</taxon>
        <taxon>Geodermatophilaceae</taxon>
        <taxon>Geodermatophilus</taxon>
    </lineage>
</organism>
<dbReference type="Proteomes" id="UP000184471">
    <property type="component" value="Unassembled WGS sequence"/>
</dbReference>
<evidence type="ECO:0000256" key="4">
    <source>
        <dbReference type="ARBA" id="ARBA00023163"/>
    </source>
</evidence>
<feature type="compositionally biased region" description="Basic and acidic residues" evidence="6">
    <location>
        <begin position="1135"/>
        <end position="1146"/>
    </location>
</feature>
<dbReference type="InterPro" id="IPR003593">
    <property type="entry name" value="AAA+_ATPase"/>
</dbReference>
<accession>A0A1M5CTT0</accession>
<gene>
    <name evidence="8" type="ORF">SAMN05444351_0088</name>
</gene>
<feature type="domain" description="OmpR/PhoB-type" evidence="7">
    <location>
        <begin position="1"/>
        <end position="98"/>
    </location>
</feature>
<dbReference type="InterPro" id="IPR011990">
    <property type="entry name" value="TPR-like_helical_dom_sf"/>
</dbReference>
<dbReference type="InterPro" id="IPR027417">
    <property type="entry name" value="P-loop_NTPase"/>
</dbReference>
<evidence type="ECO:0000256" key="3">
    <source>
        <dbReference type="ARBA" id="ARBA00023125"/>
    </source>
</evidence>
<dbReference type="SMART" id="SM00382">
    <property type="entry name" value="AAA"/>
    <property type="match status" value="1"/>
</dbReference>
<dbReference type="Pfam" id="PF13191">
    <property type="entry name" value="AAA_16"/>
    <property type="match status" value="1"/>
</dbReference>